<proteinExistence type="predicted"/>
<organism evidence="1 2">
    <name type="scientific">Halobacillus yeomjeoni</name>
    <dbReference type="NCBI Taxonomy" id="311194"/>
    <lineage>
        <taxon>Bacteria</taxon>
        <taxon>Bacillati</taxon>
        <taxon>Bacillota</taxon>
        <taxon>Bacilli</taxon>
        <taxon>Bacillales</taxon>
        <taxon>Bacillaceae</taxon>
        <taxon>Halobacillus</taxon>
    </lineage>
</organism>
<comment type="caution">
    <text evidence="1">The sequence shown here is derived from an EMBL/GenBank/DDBJ whole genome shotgun (WGS) entry which is preliminary data.</text>
</comment>
<name>A0A931HU50_9BACI</name>
<sequence length="259" mass="30844">MKYAISVTDTKKVNEIEDKGKQVLNALNDYIPKLEQLTKVEQPRGMVFHDFSSATELYSDIPIPAYTSRDLIHLNPEPSVWKEIFLSTVIPEKMGEVYDYYRETSVREVAMIAAHEWTHHAEFFHDDFEGDEENMWFEEGMCEYIPRTFMLDEQERVRLSSVEYELIQFYKSEFGEYPLENFGQAGYRKGNNELFTAAFYDYWRSAWVVERLVVDYFDGDLTPLIQLYQSWDQSQPLHDFFIEELHISDRTARELWLKK</sequence>
<reference evidence="1 2" key="1">
    <citation type="journal article" date="2005" name="Int. J. Syst. Evol. Microbiol.">
        <title>Halobacillus yeomjeoni sp. nov., isolated from a marine solar saltern in Korea.</title>
        <authorList>
            <person name="Yoon J.H."/>
            <person name="Kang S.J."/>
            <person name="Lee C.H."/>
            <person name="Oh H.W."/>
            <person name="Oh T.K."/>
        </authorList>
    </citation>
    <scope>NUCLEOTIDE SEQUENCE [LARGE SCALE GENOMIC DNA]</scope>
    <source>
        <strain evidence="1 2">KCTC 3957</strain>
    </source>
</reference>
<evidence type="ECO:0000313" key="2">
    <source>
        <dbReference type="Proteomes" id="UP000614490"/>
    </source>
</evidence>
<dbReference type="AlphaFoldDB" id="A0A931HU50"/>
<accession>A0A931HU50</accession>
<dbReference type="RefSeq" id="WP_197316081.1">
    <property type="nucleotide sequence ID" value="NZ_JADZSC010000001.1"/>
</dbReference>
<keyword evidence="2" id="KW-1185">Reference proteome</keyword>
<dbReference type="EMBL" id="JADZSC010000001">
    <property type="protein sequence ID" value="MBH0229473.1"/>
    <property type="molecule type" value="Genomic_DNA"/>
</dbReference>
<dbReference type="Proteomes" id="UP000614490">
    <property type="component" value="Unassembled WGS sequence"/>
</dbReference>
<evidence type="ECO:0000313" key="1">
    <source>
        <dbReference type="EMBL" id="MBH0229473.1"/>
    </source>
</evidence>
<gene>
    <name evidence="1" type="ORF">H0267_04515</name>
</gene>
<protein>
    <submittedName>
        <fullName evidence="1">Uncharacterized protein</fullName>
    </submittedName>
</protein>